<gene>
    <name evidence="8" type="ORF">CF651_14625</name>
</gene>
<dbReference type="RefSeq" id="WP_094015608.1">
    <property type="nucleotide sequence ID" value="NZ_NMQW01000020.1"/>
</dbReference>
<keyword evidence="5 6" id="KW-0482">Metalloprotease</keyword>
<dbReference type="InterPro" id="IPR011976">
    <property type="entry name" value="Pept_M3B_oligopep-rel"/>
</dbReference>
<dbReference type="EMBL" id="NMQW01000020">
    <property type="protein sequence ID" value="OXM85617.1"/>
    <property type="molecule type" value="Genomic_DNA"/>
</dbReference>
<keyword evidence="2 6" id="KW-0479">Metal-binding</keyword>
<dbReference type="Gene3D" id="1.10.1370.30">
    <property type="match status" value="1"/>
</dbReference>
<comment type="similarity">
    <text evidence="6">Belongs to the peptidase M3 family.</text>
</comment>
<dbReference type="NCBIfam" id="TIGR02289">
    <property type="entry name" value="M3_not_pepF"/>
    <property type="match status" value="1"/>
</dbReference>
<organism evidence="8 9">
    <name type="scientific">Paenibacillus rigui</name>
    <dbReference type="NCBI Taxonomy" id="554312"/>
    <lineage>
        <taxon>Bacteria</taxon>
        <taxon>Bacillati</taxon>
        <taxon>Bacillota</taxon>
        <taxon>Bacilli</taxon>
        <taxon>Bacillales</taxon>
        <taxon>Paenibacillaceae</taxon>
        <taxon>Paenibacillus</taxon>
    </lineage>
</organism>
<dbReference type="InterPro" id="IPR045090">
    <property type="entry name" value="Pept_M3A_M3B"/>
</dbReference>
<dbReference type="Proteomes" id="UP000215509">
    <property type="component" value="Unassembled WGS sequence"/>
</dbReference>
<evidence type="ECO:0000256" key="1">
    <source>
        <dbReference type="ARBA" id="ARBA00022670"/>
    </source>
</evidence>
<proteinExistence type="inferred from homology"/>
<evidence type="ECO:0000256" key="2">
    <source>
        <dbReference type="ARBA" id="ARBA00022723"/>
    </source>
</evidence>
<evidence type="ECO:0000313" key="9">
    <source>
        <dbReference type="Proteomes" id="UP000215509"/>
    </source>
</evidence>
<evidence type="ECO:0000256" key="6">
    <source>
        <dbReference type="RuleBase" id="RU003435"/>
    </source>
</evidence>
<sequence>MKFQDYIYKRPDMELFRNEFTALLKRFTAAGTAEEQDAVMEAMNAARIQVSSMFAIARIRYSINTGNAAYKEEQDYIDEQSPVYQGLITDFYKALAASPFRQQLEAKWGRQLFAAAELSVKTFSQEIVNDLKEENKKTSEYIKLVASAKIEFDGQERTLSQLAPYMQSTDRDVRKRAADARYSFFEANEQAIDEIYDQLVQLRTRIARKLGYRSFVELAYDRMDRTDYGPEQVAEFRRQVIEYIVPAATELSERRRVRLGLDSLRYYDGISYLTGNPTPKGDADWIVEKAKKMYAEMSPETDEFFRFMLDNGLMDLESKPGKRVGGYCSYISAYKAPFIFSNFNGTSHDVDVLTHEAGHAFQAYMSRGFAIPEYIHPTLDACEIHSMSMEFLAWPWMESFFEEDTDKYKFSHLSGAITFIPYGAAVDEFQHRMYEEPDLSPAERKQVWRDIERKYLPARHYEDMPFLERGGFWHQQQHIFKSPFYYIDYTLAQICALQYWKLAKDSQAAAWSSYLNLCRAGGSQSFTELVELAGLRSPFEDGCVSAIIGDIQGWLNQIDDKQL</sequence>
<evidence type="ECO:0000259" key="7">
    <source>
        <dbReference type="Pfam" id="PF01432"/>
    </source>
</evidence>
<dbReference type="PANTHER" id="PTHR11804">
    <property type="entry name" value="PROTEASE M3 THIMET OLIGOPEPTIDASE-RELATED"/>
    <property type="match status" value="1"/>
</dbReference>
<dbReference type="GO" id="GO:0046872">
    <property type="term" value="F:metal ion binding"/>
    <property type="evidence" value="ECO:0007669"/>
    <property type="project" value="UniProtKB-UniRule"/>
</dbReference>
<dbReference type="GO" id="GO:0006518">
    <property type="term" value="P:peptide metabolic process"/>
    <property type="evidence" value="ECO:0007669"/>
    <property type="project" value="TreeGrafter"/>
</dbReference>
<keyword evidence="3 6" id="KW-0378">Hydrolase</keyword>
<protein>
    <submittedName>
        <fullName evidence="8">Oligoendopeptidase F</fullName>
    </submittedName>
</protein>
<comment type="caution">
    <text evidence="8">The sequence shown here is derived from an EMBL/GenBank/DDBJ whole genome shotgun (WGS) entry which is preliminary data.</text>
</comment>
<dbReference type="PANTHER" id="PTHR11804:SF28">
    <property type="entry name" value="OLIGOENDOPEPTIDASE F"/>
    <property type="match status" value="1"/>
</dbReference>
<comment type="cofactor">
    <cofactor evidence="6">
        <name>Zn(2+)</name>
        <dbReference type="ChEBI" id="CHEBI:29105"/>
    </cofactor>
    <text evidence="6">Binds 1 zinc ion.</text>
</comment>
<dbReference type="GO" id="GO:0006508">
    <property type="term" value="P:proteolysis"/>
    <property type="evidence" value="ECO:0007669"/>
    <property type="project" value="UniProtKB-KW"/>
</dbReference>
<keyword evidence="1 6" id="KW-0645">Protease</keyword>
<keyword evidence="9" id="KW-1185">Reference proteome</keyword>
<evidence type="ECO:0000256" key="4">
    <source>
        <dbReference type="ARBA" id="ARBA00022833"/>
    </source>
</evidence>
<dbReference type="InterPro" id="IPR001567">
    <property type="entry name" value="Pept_M3A_M3B_dom"/>
</dbReference>
<accession>A0A229UPZ4</accession>
<evidence type="ECO:0000256" key="5">
    <source>
        <dbReference type="ARBA" id="ARBA00023049"/>
    </source>
</evidence>
<dbReference type="CDD" id="cd09606">
    <property type="entry name" value="M3B_PepF"/>
    <property type="match status" value="1"/>
</dbReference>
<dbReference type="OrthoDB" id="9762795at2"/>
<name>A0A229UPZ4_9BACL</name>
<keyword evidence="4 6" id="KW-0862">Zinc</keyword>
<reference evidence="8 9" key="1">
    <citation type="submission" date="2017-07" db="EMBL/GenBank/DDBJ databases">
        <title>Genome sequencing and assembly of Paenibacillus rigui.</title>
        <authorList>
            <person name="Mayilraj S."/>
        </authorList>
    </citation>
    <scope>NUCLEOTIDE SEQUENCE [LARGE SCALE GENOMIC DNA]</scope>
    <source>
        <strain evidence="8 9">JCM 16352</strain>
    </source>
</reference>
<dbReference type="Pfam" id="PF01432">
    <property type="entry name" value="Peptidase_M3"/>
    <property type="match status" value="1"/>
</dbReference>
<dbReference type="AlphaFoldDB" id="A0A229UPZ4"/>
<evidence type="ECO:0000256" key="3">
    <source>
        <dbReference type="ARBA" id="ARBA00022801"/>
    </source>
</evidence>
<dbReference type="GO" id="GO:0004222">
    <property type="term" value="F:metalloendopeptidase activity"/>
    <property type="evidence" value="ECO:0007669"/>
    <property type="project" value="InterPro"/>
</dbReference>
<feature type="domain" description="Peptidase M3A/M3B catalytic" evidence="7">
    <location>
        <begin position="165"/>
        <end position="545"/>
    </location>
</feature>
<dbReference type="SUPFAM" id="SSF55486">
    <property type="entry name" value="Metalloproteases ('zincins'), catalytic domain"/>
    <property type="match status" value="1"/>
</dbReference>
<evidence type="ECO:0000313" key="8">
    <source>
        <dbReference type="EMBL" id="OXM85617.1"/>
    </source>
</evidence>